<gene>
    <name evidence="1" type="ORF">TRL7639_00467</name>
</gene>
<dbReference type="Pfam" id="PF10707">
    <property type="entry name" value="YrbL-PhoP_reg"/>
    <property type="match status" value="1"/>
</dbReference>
<proteinExistence type="predicted"/>
<evidence type="ECO:0000313" key="1">
    <source>
        <dbReference type="EMBL" id="SLN19859.1"/>
    </source>
</evidence>
<dbReference type="AlphaFoldDB" id="A0A1Y5RME8"/>
<evidence type="ECO:0008006" key="3">
    <source>
        <dbReference type="Google" id="ProtNLM"/>
    </source>
</evidence>
<dbReference type="EMBL" id="FWFO01000001">
    <property type="protein sequence ID" value="SLN19859.1"/>
    <property type="molecule type" value="Genomic_DNA"/>
</dbReference>
<evidence type="ECO:0000313" key="2">
    <source>
        <dbReference type="Proteomes" id="UP000193077"/>
    </source>
</evidence>
<accession>A0A1Y5RME8</accession>
<dbReference type="Proteomes" id="UP000193077">
    <property type="component" value="Unassembled WGS sequence"/>
</dbReference>
<organism evidence="1 2">
    <name type="scientific">Falsiruegeria litorea R37</name>
    <dbReference type="NCBI Taxonomy" id="1200284"/>
    <lineage>
        <taxon>Bacteria</taxon>
        <taxon>Pseudomonadati</taxon>
        <taxon>Pseudomonadota</taxon>
        <taxon>Alphaproteobacteria</taxon>
        <taxon>Rhodobacterales</taxon>
        <taxon>Roseobacteraceae</taxon>
        <taxon>Falsiruegeria</taxon>
    </lineage>
</organism>
<dbReference type="InterPro" id="IPR019647">
    <property type="entry name" value="PhoP_reg_network_YrbL"/>
</dbReference>
<sequence length="220" mass="25397">MLDLTNMQVLKISRNHKIFDHPDRLGMLLKVRRDTPKKKFFRRPAEIRFGNLRQWNREAAEYLSAMNRGCVEIKRLAGFFGFAMTTEGPALVVEKLTGPDGRLAPTAHSILKGLKPDAPQRRELQRELHELLSDLEKAKIIFGDFSLENIVRADERGGRLVVVDGIGERTLFPITRFNFTAFRASFSRRRKLIDRNFELLNTEDGKITRYRSKLRASDAK</sequence>
<keyword evidence="2" id="KW-1185">Reference proteome</keyword>
<reference evidence="1 2" key="1">
    <citation type="submission" date="2017-03" db="EMBL/GenBank/DDBJ databases">
        <authorList>
            <person name="Afonso C.L."/>
            <person name="Miller P.J."/>
            <person name="Scott M.A."/>
            <person name="Spackman E."/>
            <person name="Goraichik I."/>
            <person name="Dimitrov K.M."/>
            <person name="Suarez D.L."/>
            <person name="Swayne D.E."/>
        </authorList>
    </citation>
    <scope>NUCLEOTIDE SEQUENCE [LARGE SCALE GENOMIC DNA]</scope>
    <source>
        <strain evidence="1 2">CECT 7639</strain>
    </source>
</reference>
<name>A0A1Y5RME8_9RHOB</name>
<protein>
    <recommendedName>
        <fullName evidence="3">PhoP regulatory network protein YrbL</fullName>
    </recommendedName>
</protein>
<dbReference type="OrthoDB" id="7925566at2"/>